<evidence type="ECO:0000313" key="2">
    <source>
        <dbReference type="EnsemblPlants" id="OBART12G04390.1"/>
    </source>
</evidence>
<dbReference type="HOGENOM" id="CLU_019112_5_0_1"/>
<organism evidence="2">
    <name type="scientific">Oryza barthii</name>
    <dbReference type="NCBI Taxonomy" id="65489"/>
    <lineage>
        <taxon>Eukaryota</taxon>
        <taxon>Viridiplantae</taxon>
        <taxon>Streptophyta</taxon>
        <taxon>Embryophyta</taxon>
        <taxon>Tracheophyta</taxon>
        <taxon>Spermatophyta</taxon>
        <taxon>Magnoliopsida</taxon>
        <taxon>Liliopsida</taxon>
        <taxon>Poales</taxon>
        <taxon>Poaceae</taxon>
        <taxon>BOP clade</taxon>
        <taxon>Oryzoideae</taxon>
        <taxon>Oryzeae</taxon>
        <taxon>Oryzinae</taxon>
        <taxon>Oryza</taxon>
    </lineage>
</organism>
<dbReference type="PANTHER" id="PTHR33074">
    <property type="entry name" value="EXPRESSED PROTEIN-RELATED"/>
    <property type="match status" value="1"/>
</dbReference>
<dbReference type="Proteomes" id="UP000026960">
    <property type="component" value="Chromosome 12"/>
</dbReference>
<dbReference type="Pfam" id="PF07762">
    <property type="entry name" value="DUF1618"/>
    <property type="match status" value="1"/>
</dbReference>
<dbReference type="EnsemblPlants" id="OBART12G04390.1">
    <property type="protein sequence ID" value="OBART12G04390.1"/>
    <property type="gene ID" value="OBART12G04390"/>
</dbReference>
<sequence>MSAARSFPNWVMLERFIFRVDDDKEFPDDVIRASGLTSQENPFHVAFRLSNPPGISRIYVQLPGFPNSRNVLPFSVVATHRHLVLFTLPPCTELDNDGPSIRPPENDRRMVMLRSTGLLYLGNQDEFEVVELNLYLSRPQVVLAQLCLLRSHISKVASSGWRTIRLPIHVHGNPDDVHQLYSWKTDTVIPFDNQLCWIDYMRGILFYDPAAIVVSFLPFPVDHETPRRNKECFWLYRGVSVLDASGVLKFIDVARDDGLGFESLRRDAGFTVTCYSLVLGEHKKKKKKHRRTMEWREDYKITSNELWSINSLDCLPRTLLMFPQVDIDRPHIVHFLAPELRYVIKKMWVVAIDMNTKIVESSSLYINGKEDLQTEDAGLTRAKSRFPQSFLPSDFSKFITFSSTSSCPATILLSSKYAMVPGEDSVVSRHWLKELFHVVVYFYAL</sequence>
<keyword evidence="3" id="KW-1185">Reference proteome</keyword>
<dbReference type="PaxDb" id="65489-OBART12G04390.1"/>
<evidence type="ECO:0000313" key="3">
    <source>
        <dbReference type="Proteomes" id="UP000026960"/>
    </source>
</evidence>
<name>A0A0D3HRY0_9ORYZ</name>
<evidence type="ECO:0000259" key="1">
    <source>
        <dbReference type="Pfam" id="PF07762"/>
    </source>
</evidence>
<proteinExistence type="predicted"/>
<dbReference type="InterPro" id="IPR011676">
    <property type="entry name" value="DUF1618"/>
</dbReference>
<accession>A0A0D3HRY0</accession>
<protein>
    <recommendedName>
        <fullName evidence="1">DUF1618 domain-containing protein</fullName>
    </recommendedName>
</protein>
<reference evidence="2" key="2">
    <citation type="submission" date="2015-03" db="UniProtKB">
        <authorList>
            <consortium name="EnsemblPlants"/>
        </authorList>
    </citation>
    <scope>IDENTIFICATION</scope>
</reference>
<dbReference type="Gramene" id="OBART12G04390.1">
    <property type="protein sequence ID" value="OBART12G04390.1"/>
    <property type="gene ID" value="OBART12G04390"/>
</dbReference>
<dbReference type="AlphaFoldDB" id="A0A0D3HRY0"/>
<reference evidence="2" key="1">
    <citation type="journal article" date="2009" name="Rice">
        <title>De Novo Next Generation Sequencing of Plant Genomes.</title>
        <authorList>
            <person name="Rounsley S."/>
            <person name="Marri P.R."/>
            <person name="Yu Y."/>
            <person name="He R."/>
            <person name="Sisneros N."/>
            <person name="Goicoechea J.L."/>
            <person name="Lee S.J."/>
            <person name="Angelova A."/>
            <person name="Kudrna D."/>
            <person name="Luo M."/>
            <person name="Affourtit J."/>
            <person name="Desany B."/>
            <person name="Knight J."/>
            <person name="Niazi F."/>
            <person name="Egholm M."/>
            <person name="Wing R.A."/>
        </authorList>
    </citation>
    <scope>NUCLEOTIDE SEQUENCE [LARGE SCALE GENOMIC DNA]</scope>
    <source>
        <strain evidence="2">cv. IRGC 105608</strain>
    </source>
</reference>
<dbReference type="PANTHER" id="PTHR33074:SF128">
    <property type="entry name" value="EXPRESSED PROTEIN"/>
    <property type="match status" value="1"/>
</dbReference>
<feature type="domain" description="DUF1618" evidence="1">
    <location>
        <begin position="197"/>
        <end position="334"/>
    </location>
</feature>
<dbReference type="eggNOG" id="ENOG502R3G8">
    <property type="taxonomic scope" value="Eukaryota"/>
</dbReference>